<evidence type="ECO:0000256" key="3">
    <source>
        <dbReference type="ARBA" id="ARBA00022490"/>
    </source>
</evidence>
<dbReference type="NCBIfam" id="TIGR00003">
    <property type="entry name" value="copper ion binding protein"/>
    <property type="match status" value="1"/>
</dbReference>
<accession>A0A0U2N4T0</accession>
<dbReference type="GO" id="GO:0005737">
    <property type="term" value="C:cytoplasm"/>
    <property type="evidence" value="ECO:0007669"/>
    <property type="project" value="UniProtKB-SubCell"/>
</dbReference>
<dbReference type="PANTHER" id="PTHR46594:SF4">
    <property type="entry name" value="P-TYPE CATION-TRANSPORTING ATPASE"/>
    <property type="match status" value="1"/>
</dbReference>
<reference evidence="8" key="1">
    <citation type="submission" date="2016-01" db="EMBL/GenBank/DDBJ databases">
        <title>Complete genome of Planococcus rifietoensis type strain M8.</title>
        <authorList>
            <person name="See-Too W.S."/>
        </authorList>
    </citation>
    <scope>NUCLEOTIDE SEQUENCE [LARGE SCALE GENOMIC DNA]</scope>
    <source>
        <strain evidence="8">M8</strain>
    </source>
</reference>
<dbReference type="InterPro" id="IPR036163">
    <property type="entry name" value="HMA_dom_sf"/>
</dbReference>
<dbReference type="PANTHER" id="PTHR46594">
    <property type="entry name" value="P-TYPE CATION-TRANSPORTING ATPASE"/>
    <property type="match status" value="1"/>
</dbReference>
<evidence type="ECO:0000256" key="1">
    <source>
        <dbReference type="ARBA" id="ARBA00004496"/>
    </source>
</evidence>
<keyword evidence="6" id="KW-0143">Chaperone</keyword>
<feature type="domain" description="HMA" evidence="7">
    <location>
        <begin position="3"/>
        <end position="69"/>
    </location>
</feature>
<protein>
    <recommendedName>
        <fullName evidence="2">Copper chaperone CopZ</fullName>
    </recommendedName>
</protein>
<dbReference type="KEGG" id="prt:AUC31_07560"/>
<evidence type="ECO:0000256" key="2">
    <source>
        <dbReference type="ARBA" id="ARBA00015313"/>
    </source>
</evidence>
<proteinExistence type="predicted"/>
<dbReference type="EMBL" id="CP013659">
    <property type="protein sequence ID" value="ALS75081.1"/>
    <property type="molecule type" value="Genomic_DNA"/>
</dbReference>
<dbReference type="InterPro" id="IPR006122">
    <property type="entry name" value="HMA_Cu_ion-bd"/>
</dbReference>
<dbReference type="OrthoDB" id="9813965at2"/>
<organism evidence="8 9">
    <name type="scientific">Planococcus rifietoensis</name>
    <dbReference type="NCBI Taxonomy" id="200991"/>
    <lineage>
        <taxon>Bacteria</taxon>
        <taxon>Bacillati</taxon>
        <taxon>Bacillota</taxon>
        <taxon>Bacilli</taxon>
        <taxon>Bacillales</taxon>
        <taxon>Caryophanaceae</taxon>
        <taxon>Planococcus</taxon>
    </lineage>
</organism>
<dbReference type="RefSeq" id="WP_058381788.1">
    <property type="nucleotide sequence ID" value="NZ_CP013659.2"/>
</dbReference>
<keyword evidence="9" id="KW-1185">Reference proteome</keyword>
<evidence type="ECO:0000256" key="5">
    <source>
        <dbReference type="ARBA" id="ARBA00023008"/>
    </source>
</evidence>
<comment type="subcellular location">
    <subcellularLocation>
        <location evidence="1">Cytoplasm</location>
    </subcellularLocation>
</comment>
<dbReference type="NCBIfam" id="NF033795">
    <property type="entry name" value="chaper_CopZ_Bs"/>
    <property type="match status" value="1"/>
</dbReference>
<dbReference type="PRINTS" id="PR00946">
    <property type="entry name" value="HGSCAVENGER"/>
</dbReference>
<evidence type="ECO:0000256" key="4">
    <source>
        <dbReference type="ARBA" id="ARBA00022723"/>
    </source>
</evidence>
<keyword evidence="5" id="KW-0186">Copper</keyword>
<dbReference type="Gene3D" id="3.30.70.100">
    <property type="match status" value="1"/>
</dbReference>
<gene>
    <name evidence="8" type="ORF">AUC31_07560</name>
</gene>
<dbReference type="FunFam" id="3.30.70.100:FF:000043">
    <property type="entry name" value="Copper-transporting ATPase 2"/>
    <property type="match status" value="1"/>
</dbReference>
<keyword evidence="3" id="KW-0963">Cytoplasm</keyword>
<dbReference type="PROSITE" id="PS50846">
    <property type="entry name" value="HMA_2"/>
    <property type="match status" value="1"/>
</dbReference>
<evidence type="ECO:0000313" key="9">
    <source>
        <dbReference type="Proteomes" id="UP000067683"/>
    </source>
</evidence>
<dbReference type="CDD" id="cd00371">
    <property type="entry name" value="HMA"/>
    <property type="match status" value="1"/>
</dbReference>
<evidence type="ECO:0000259" key="7">
    <source>
        <dbReference type="PROSITE" id="PS50846"/>
    </source>
</evidence>
<evidence type="ECO:0000313" key="8">
    <source>
        <dbReference type="EMBL" id="ALS75081.1"/>
    </source>
</evidence>
<dbReference type="AlphaFoldDB" id="A0A0U2N4T0"/>
<dbReference type="InterPro" id="IPR049740">
    <property type="entry name" value="CopZ"/>
</dbReference>
<dbReference type="Pfam" id="PF00403">
    <property type="entry name" value="HMA"/>
    <property type="match status" value="1"/>
</dbReference>
<dbReference type="SUPFAM" id="SSF55008">
    <property type="entry name" value="HMA, heavy metal-associated domain"/>
    <property type="match status" value="1"/>
</dbReference>
<dbReference type="PROSITE" id="PS01047">
    <property type="entry name" value="HMA_1"/>
    <property type="match status" value="1"/>
</dbReference>
<name>A0A0U2N4T0_9BACL</name>
<dbReference type="InterPro" id="IPR017969">
    <property type="entry name" value="Heavy-metal-associated_CS"/>
</dbReference>
<evidence type="ECO:0000256" key="6">
    <source>
        <dbReference type="ARBA" id="ARBA00023186"/>
    </source>
</evidence>
<dbReference type="InterPro" id="IPR001802">
    <property type="entry name" value="MerP/CopZ"/>
</dbReference>
<dbReference type="Proteomes" id="UP000067683">
    <property type="component" value="Chromosome"/>
</dbReference>
<sequence>MKEQVHLQVSGMSCQHCVKSVEESVGALSGVEKVDVSLEQGAVDVTYDSANVDVAQIASAIEDQGYDVAALSE</sequence>
<dbReference type="STRING" id="200991.AUC31_07560"/>
<dbReference type="GO" id="GO:0005507">
    <property type="term" value="F:copper ion binding"/>
    <property type="evidence" value="ECO:0007669"/>
    <property type="project" value="InterPro"/>
</dbReference>
<dbReference type="InterPro" id="IPR006121">
    <property type="entry name" value="HMA_dom"/>
</dbReference>
<keyword evidence="4" id="KW-0479">Metal-binding</keyword>